<feature type="region of interest" description="Disordered" evidence="3">
    <location>
        <begin position="468"/>
        <end position="494"/>
    </location>
</feature>
<evidence type="ECO:0000259" key="4">
    <source>
        <dbReference type="SMART" id="SM00484"/>
    </source>
</evidence>
<dbReference type="SUPFAM" id="SSF47807">
    <property type="entry name" value="5' to 3' exonuclease, C-terminal subdomain"/>
    <property type="match status" value="1"/>
</dbReference>
<dbReference type="PANTHER" id="PTHR11081:SF70">
    <property type="entry name" value="FLAP ENDONUCLEASE GEN HOMOLOG 1"/>
    <property type="match status" value="1"/>
</dbReference>
<dbReference type="Proteomes" id="UP001519460">
    <property type="component" value="Unassembled WGS sequence"/>
</dbReference>
<comment type="caution">
    <text evidence="6">The sequence shown here is derived from an EMBL/GenBank/DDBJ whole genome shotgun (WGS) entry which is preliminary data.</text>
</comment>
<dbReference type="Gene3D" id="1.10.150.20">
    <property type="entry name" value="5' to 3' exonuclease, C-terminal subdomain"/>
    <property type="match status" value="1"/>
</dbReference>
<dbReference type="InterPro" id="IPR029060">
    <property type="entry name" value="PIN-like_dom_sf"/>
</dbReference>
<dbReference type="GO" id="GO:0016787">
    <property type="term" value="F:hydrolase activity"/>
    <property type="evidence" value="ECO:0007669"/>
    <property type="project" value="UniProtKB-KW"/>
</dbReference>
<reference evidence="6 7" key="1">
    <citation type="journal article" date="2023" name="Sci. Data">
        <title>Genome assembly of the Korean intertidal mud-creeper Batillaria attramentaria.</title>
        <authorList>
            <person name="Patra A.K."/>
            <person name="Ho P.T."/>
            <person name="Jun S."/>
            <person name="Lee S.J."/>
            <person name="Kim Y."/>
            <person name="Won Y.J."/>
        </authorList>
    </citation>
    <scope>NUCLEOTIDE SEQUENCE [LARGE SCALE GENOMIC DNA]</scope>
    <source>
        <strain evidence="6">Wonlab-2016</strain>
    </source>
</reference>
<gene>
    <name evidence="6" type="ORF">BaRGS_00012753</name>
</gene>
<dbReference type="SUPFAM" id="SSF88723">
    <property type="entry name" value="PIN domain-like"/>
    <property type="match status" value="1"/>
</dbReference>
<name>A0ABD0L971_9CAEN</name>
<keyword evidence="7" id="KW-1185">Reference proteome</keyword>
<dbReference type="Pfam" id="PF00867">
    <property type="entry name" value="XPG_I"/>
    <property type="match status" value="1"/>
</dbReference>
<dbReference type="InterPro" id="IPR006086">
    <property type="entry name" value="XPG-I_dom"/>
</dbReference>
<feature type="domain" description="XPG-I" evidence="4">
    <location>
        <begin position="122"/>
        <end position="191"/>
    </location>
</feature>
<dbReference type="Pfam" id="PF18704">
    <property type="entry name" value="Chromo_2"/>
    <property type="match status" value="1"/>
</dbReference>
<dbReference type="SMART" id="SM00485">
    <property type="entry name" value="XPGN"/>
    <property type="match status" value="1"/>
</dbReference>
<accession>A0ABD0L971</accession>
<dbReference type="PRINTS" id="PR00853">
    <property type="entry name" value="XPGRADSUPER"/>
</dbReference>
<dbReference type="GO" id="GO:0004518">
    <property type="term" value="F:nuclease activity"/>
    <property type="evidence" value="ECO:0007669"/>
    <property type="project" value="UniProtKB-KW"/>
</dbReference>
<evidence type="ECO:0000313" key="7">
    <source>
        <dbReference type="Proteomes" id="UP001519460"/>
    </source>
</evidence>
<dbReference type="Gene3D" id="3.40.50.1010">
    <property type="entry name" value="5'-nuclease"/>
    <property type="match status" value="1"/>
</dbReference>
<evidence type="ECO:0000256" key="2">
    <source>
        <dbReference type="ARBA" id="ARBA00022801"/>
    </source>
</evidence>
<dbReference type="InterPro" id="IPR006084">
    <property type="entry name" value="XPG/Rad2"/>
</dbReference>
<evidence type="ECO:0000313" key="6">
    <source>
        <dbReference type="EMBL" id="KAK7496052.1"/>
    </source>
</evidence>
<dbReference type="InterPro" id="IPR006085">
    <property type="entry name" value="XPG_DNA_repair_N"/>
</dbReference>
<keyword evidence="2" id="KW-0378">Hydrolase</keyword>
<dbReference type="EMBL" id="JACVVK020000070">
    <property type="protein sequence ID" value="KAK7496052.1"/>
    <property type="molecule type" value="Genomic_DNA"/>
</dbReference>
<dbReference type="InterPro" id="IPR036279">
    <property type="entry name" value="5-3_exonuclease_C_sf"/>
</dbReference>
<sequence>MGVSKLWPLLGDSMEHVPLSSCSGEKWAVDLTAWIVHGYSAGSSKSYVSERYVMMKTVFYRTLCLLKNGIIPIFVMDAQKAPNVKGPVLQHRSQSVFGHTKEEPTDRSGLAAINAMCQQLLEPIGLTVITSPSEAEKTCAYLNRQEVVNGCLTDDSDVFAYGAATVYRNVDFKEMTVERYSIDDIKKELELDRNGMVVLACLGGCDFGKGVTGVGPATVCELLKDMRKYEEDIVTRVLTWKENTELKALSEKKNQLKEMHKSPHCGDCKHTGKRPEHQSNGCGTCQTSKGCVDESTVPCDCLYHALKREIDPYDKELSVWKKALETEGFPNTELVKEFLEDDKMDYPVETVLKMPDWTPLAQQVKQYLNLDQDDLMAKMIPILVHMHLHGTLDVPGAKPLSILKSCKRNFVLCYQVPWERFEFDQWTPGALPPQEKTPDSKRGASQEVYTVDVECELFGKKYPTLVQQFTQSSSKRSKKTPWKRGATEDTSQGKLTDVFKAAKRKLFDEDKE</sequence>
<proteinExistence type="predicted"/>
<organism evidence="6 7">
    <name type="scientific">Batillaria attramentaria</name>
    <dbReference type="NCBI Taxonomy" id="370345"/>
    <lineage>
        <taxon>Eukaryota</taxon>
        <taxon>Metazoa</taxon>
        <taxon>Spiralia</taxon>
        <taxon>Lophotrochozoa</taxon>
        <taxon>Mollusca</taxon>
        <taxon>Gastropoda</taxon>
        <taxon>Caenogastropoda</taxon>
        <taxon>Sorbeoconcha</taxon>
        <taxon>Cerithioidea</taxon>
        <taxon>Batillariidae</taxon>
        <taxon>Batillaria</taxon>
    </lineage>
</organism>
<dbReference type="SMART" id="SM00484">
    <property type="entry name" value="XPGI"/>
    <property type="match status" value="1"/>
</dbReference>
<dbReference type="InterPro" id="IPR041012">
    <property type="entry name" value="GEN_chromo"/>
</dbReference>
<evidence type="ECO:0000259" key="5">
    <source>
        <dbReference type="SMART" id="SM00485"/>
    </source>
</evidence>
<protein>
    <submittedName>
        <fullName evidence="6">Uncharacterized protein</fullName>
    </submittedName>
</protein>
<dbReference type="AlphaFoldDB" id="A0ABD0L971"/>
<keyword evidence="1" id="KW-0540">Nuclease</keyword>
<dbReference type="Pfam" id="PF00752">
    <property type="entry name" value="XPG_N"/>
    <property type="match status" value="1"/>
</dbReference>
<feature type="domain" description="XPG N-terminal" evidence="5">
    <location>
        <begin position="1"/>
        <end position="99"/>
    </location>
</feature>
<dbReference type="PANTHER" id="PTHR11081">
    <property type="entry name" value="FLAP ENDONUCLEASE FAMILY MEMBER"/>
    <property type="match status" value="1"/>
</dbReference>
<evidence type="ECO:0000256" key="3">
    <source>
        <dbReference type="SAM" id="MobiDB-lite"/>
    </source>
</evidence>
<evidence type="ECO:0000256" key="1">
    <source>
        <dbReference type="ARBA" id="ARBA00022722"/>
    </source>
</evidence>